<gene>
    <name evidence="4" type="ORF">CLV63_1369</name>
</gene>
<evidence type="ECO:0000313" key="5">
    <source>
        <dbReference type="Proteomes" id="UP000240542"/>
    </source>
</evidence>
<dbReference type="GO" id="GO:0005524">
    <property type="term" value="F:ATP binding"/>
    <property type="evidence" value="ECO:0007669"/>
    <property type="project" value="UniProtKB-UniRule"/>
</dbReference>
<evidence type="ECO:0000313" key="4">
    <source>
        <dbReference type="EMBL" id="PSK86208.1"/>
    </source>
</evidence>
<comment type="caution">
    <text evidence="4">The sequence shown here is derived from an EMBL/GenBank/DDBJ whole genome shotgun (WGS) entry which is preliminary data.</text>
</comment>
<dbReference type="Pfam" id="PF19045">
    <property type="entry name" value="Ligase_CoA_2"/>
    <property type="match status" value="1"/>
</dbReference>
<dbReference type="AlphaFoldDB" id="A0A2P8CMK5"/>
<dbReference type="Gene3D" id="3.30.470.20">
    <property type="entry name" value="ATP-grasp fold, B domain"/>
    <property type="match status" value="1"/>
</dbReference>
<dbReference type="RefSeq" id="WP_106586797.1">
    <property type="nucleotide sequence ID" value="NZ_PYGA01000036.1"/>
</dbReference>
<dbReference type="Pfam" id="PF13380">
    <property type="entry name" value="CoA_binding_2"/>
    <property type="match status" value="1"/>
</dbReference>
<dbReference type="InterPro" id="IPR043938">
    <property type="entry name" value="Ligase_CoA_dom"/>
</dbReference>
<dbReference type="InterPro" id="IPR013815">
    <property type="entry name" value="ATP_grasp_subdomain_1"/>
</dbReference>
<dbReference type="GO" id="GO:0043758">
    <property type="term" value="F:acetate-CoA ligase (ADP-forming) activity"/>
    <property type="evidence" value="ECO:0007669"/>
    <property type="project" value="InterPro"/>
</dbReference>
<dbReference type="Gene3D" id="3.30.1490.20">
    <property type="entry name" value="ATP-grasp fold, A domain"/>
    <property type="match status" value="1"/>
</dbReference>
<dbReference type="GO" id="GO:0046872">
    <property type="term" value="F:metal ion binding"/>
    <property type="evidence" value="ECO:0007669"/>
    <property type="project" value="InterPro"/>
</dbReference>
<evidence type="ECO:0000259" key="3">
    <source>
        <dbReference type="PROSITE" id="PS50975"/>
    </source>
</evidence>
<dbReference type="PANTHER" id="PTHR42793:SF1">
    <property type="entry name" value="PEPTIDYL-LYSINE N-ACETYLTRANSFERASE PATZ"/>
    <property type="match status" value="1"/>
</dbReference>
<keyword evidence="2" id="KW-0067">ATP-binding</keyword>
<dbReference type="SMART" id="SM00881">
    <property type="entry name" value="CoA_binding"/>
    <property type="match status" value="1"/>
</dbReference>
<evidence type="ECO:0000256" key="1">
    <source>
        <dbReference type="ARBA" id="ARBA00060888"/>
    </source>
</evidence>
<dbReference type="Pfam" id="PF13607">
    <property type="entry name" value="Succ_CoA_lig"/>
    <property type="match status" value="1"/>
</dbReference>
<dbReference type="InterPro" id="IPR003781">
    <property type="entry name" value="CoA-bd"/>
</dbReference>
<dbReference type="EMBL" id="PYGA01000036">
    <property type="protein sequence ID" value="PSK86208.1"/>
    <property type="molecule type" value="Genomic_DNA"/>
</dbReference>
<evidence type="ECO:0000256" key="2">
    <source>
        <dbReference type="PROSITE-ProRule" id="PRU00409"/>
    </source>
</evidence>
<sequence>MATQTTGPATGRTYDREAVRTLLDRARSAGRDSLTAPEGKAIADAYGIPVPGEALATSADEAVSLAVELGLPVVAKIVSPDILHKTEAGGVEVGIATPEAAADAYRRIVANARAYNADAEIVGVQLQQQVTGGHEVIIGATTDPTFGKIVVFGLGGVLVEVLKDVTFRMAPITPEEARAQVEDIRAVEVLRGVRGAAGADLDRLADVLSRLSDLVTDFPEIAEADLNPVFADASGAVAADLRFVLDFDPPAPPKRFERAEILTAMERVFKPRSIAIIGASNEAGKIGHSVIKNIVDGGYAGAVHPVNPKAPEVYGHKAYASISDVPGDVDVAVFAIPAKFVASALEEAGAKGVAAAILIPSGFAETGEQELQDEVLAIARRHGVRLLGPNIYGYYYTPEKLSATFCTPYDVAGGTALTSQSGGIGMAILGYSRSTRTGVSAIVGVGNKADIDEDDLLTFFGQDDNTNAIAMHLEDLKDGRAFVEAAREVVPKKPVVVLKAGRTSAGARAAGSHTGALAGDDKVYDDILRQAGVVRAPGLNELLEFGRALPVLPTPKGENIVIITGAGGSGVLLSDAVIDNGMSLYEIPPDLDASFRAFIPPFGAAGNPVDITGGEPPSTYENTIRLGLDDDNVHALILGYWHTIVTPPMVFAKLVANVVGEARARGIDKPVVASLSGDTEVEEAAQYLFEHGVVAYPYTTEKPVQVLGAKYRWARSAGLL</sequence>
<name>A0A2P8CMK5_9ACTN</name>
<protein>
    <submittedName>
        <fullName evidence="4">Acetyl coenzyme A synthetase (ADP forming)-like protein</fullName>
    </submittedName>
</protein>
<dbReference type="Proteomes" id="UP000240542">
    <property type="component" value="Unassembled WGS sequence"/>
</dbReference>
<dbReference type="InterPro" id="IPR036291">
    <property type="entry name" value="NAD(P)-bd_dom_sf"/>
</dbReference>
<feature type="domain" description="ATP-grasp" evidence="3">
    <location>
        <begin position="40"/>
        <end position="76"/>
    </location>
</feature>
<reference evidence="4 5" key="1">
    <citation type="submission" date="2018-03" db="EMBL/GenBank/DDBJ databases">
        <title>Genomic Encyclopedia of Archaeal and Bacterial Type Strains, Phase II (KMG-II): from individual species to whole genera.</title>
        <authorList>
            <person name="Goeker M."/>
        </authorList>
    </citation>
    <scope>NUCLEOTIDE SEQUENCE [LARGE SCALE GENOMIC DNA]</scope>
    <source>
        <strain evidence="4 5">DSM 45312</strain>
    </source>
</reference>
<dbReference type="InterPro" id="IPR011761">
    <property type="entry name" value="ATP-grasp"/>
</dbReference>
<dbReference type="SUPFAM" id="SSF52210">
    <property type="entry name" value="Succinyl-CoA synthetase domains"/>
    <property type="match status" value="2"/>
</dbReference>
<proteinExistence type="inferred from homology"/>
<dbReference type="PANTHER" id="PTHR42793">
    <property type="entry name" value="COA BINDING DOMAIN CONTAINING PROTEIN"/>
    <property type="match status" value="1"/>
</dbReference>
<dbReference type="SUPFAM" id="SSF56059">
    <property type="entry name" value="Glutathione synthetase ATP-binding domain-like"/>
    <property type="match status" value="1"/>
</dbReference>
<dbReference type="Gene3D" id="3.40.50.720">
    <property type="entry name" value="NAD(P)-binding Rossmann-like Domain"/>
    <property type="match status" value="1"/>
</dbReference>
<dbReference type="InterPro" id="IPR032875">
    <property type="entry name" value="Succ_CoA_lig_flav_dom"/>
</dbReference>
<dbReference type="FunFam" id="3.30.1490.20:FF:000020">
    <property type="entry name" value="Protein lysine acetyltransferase"/>
    <property type="match status" value="1"/>
</dbReference>
<dbReference type="PROSITE" id="PS50975">
    <property type="entry name" value="ATP_GRASP"/>
    <property type="match status" value="1"/>
</dbReference>
<dbReference type="Gene3D" id="3.40.50.261">
    <property type="entry name" value="Succinyl-CoA synthetase domains"/>
    <property type="match status" value="2"/>
</dbReference>
<dbReference type="InterPro" id="IPR016102">
    <property type="entry name" value="Succinyl-CoA_synth-like"/>
</dbReference>
<comment type="similarity">
    <text evidence="1">In the N-terminal section; belongs to the acetate CoA ligase alpha subunit family.</text>
</comment>
<dbReference type="SUPFAM" id="SSF51735">
    <property type="entry name" value="NAD(P)-binding Rossmann-fold domains"/>
    <property type="match status" value="1"/>
</dbReference>
<dbReference type="OrthoDB" id="190266at2"/>
<organism evidence="4 5">
    <name type="scientific">Murinocardiopsis flavida</name>
    <dbReference type="NCBI Taxonomy" id="645275"/>
    <lineage>
        <taxon>Bacteria</taxon>
        <taxon>Bacillati</taxon>
        <taxon>Actinomycetota</taxon>
        <taxon>Actinomycetes</taxon>
        <taxon>Streptosporangiales</taxon>
        <taxon>Nocardiopsidaceae</taxon>
        <taxon>Murinocardiopsis</taxon>
    </lineage>
</organism>
<dbReference type="Pfam" id="PF13549">
    <property type="entry name" value="ATP-grasp_5"/>
    <property type="match status" value="1"/>
</dbReference>
<keyword evidence="5" id="KW-1185">Reference proteome</keyword>
<keyword evidence="2" id="KW-0547">Nucleotide-binding</keyword>
<accession>A0A2P8CMK5</accession>